<dbReference type="AlphaFoldDB" id="A0AAD9WUL9"/>
<proteinExistence type="predicted"/>
<dbReference type="InterPro" id="IPR005227">
    <property type="entry name" value="YqgF"/>
</dbReference>
<name>A0AAD9WUL9_9ROSI</name>
<dbReference type="SUPFAM" id="SSF53098">
    <property type="entry name" value="Ribonuclease H-like"/>
    <property type="match status" value="1"/>
</dbReference>
<dbReference type="Proteomes" id="UP001280121">
    <property type="component" value="Unassembled WGS sequence"/>
</dbReference>
<accession>A0AAD9WUL9</accession>
<dbReference type="InterPro" id="IPR012337">
    <property type="entry name" value="RNaseH-like_sf"/>
</dbReference>
<protein>
    <submittedName>
        <fullName evidence="1">Uncharacterized protein</fullName>
    </submittedName>
</protein>
<dbReference type="Gene3D" id="3.30.420.140">
    <property type="entry name" value="YqgF/RNase H-like domain"/>
    <property type="match status" value="1"/>
</dbReference>
<dbReference type="PANTHER" id="PTHR33317:SF1">
    <property type="entry name" value="POLYNUCLEOTIDYL TRANSFERASE, RIBONUCLEASE H-LIKE SUPERFAMILY PROTEIN"/>
    <property type="match status" value="1"/>
</dbReference>
<dbReference type="InterPro" id="IPR037027">
    <property type="entry name" value="YqgF/RNaseH-like_dom_sf"/>
</dbReference>
<dbReference type="GO" id="GO:0000967">
    <property type="term" value="P:rRNA 5'-end processing"/>
    <property type="evidence" value="ECO:0007669"/>
    <property type="project" value="TreeGrafter"/>
</dbReference>
<reference evidence="1" key="1">
    <citation type="journal article" date="2023" name="Plant J.">
        <title>Genome sequences and population genomics provide insights into the demographic history, inbreeding, and mutation load of two 'living fossil' tree species of Dipteronia.</title>
        <authorList>
            <person name="Feng Y."/>
            <person name="Comes H.P."/>
            <person name="Chen J."/>
            <person name="Zhu S."/>
            <person name="Lu R."/>
            <person name="Zhang X."/>
            <person name="Li P."/>
            <person name="Qiu J."/>
            <person name="Olsen K.M."/>
            <person name="Qiu Y."/>
        </authorList>
    </citation>
    <scope>NUCLEOTIDE SEQUENCE</scope>
    <source>
        <strain evidence="1">KIB01</strain>
    </source>
</reference>
<dbReference type="PANTHER" id="PTHR33317">
    <property type="entry name" value="POLYNUCLEOTIDYL TRANSFERASE, RIBONUCLEASE H-LIKE SUPERFAMILY PROTEIN"/>
    <property type="match status" value="1"/>
</dbReference>
<dbReference type="EMBL" id="JANJYI010000007">
    <property type="protein sequence ID" value="KAK2643143.1"/>
    <property type="molecule type" value="Genomic_DNA"/>
</dbReference>
<sequence length="209" mass="23766">MDPSPPQTRNARRTHESDSYLLEATSPSSLRPFIDGYIFSQMKYLTPVDFYTKIFNDILMNKDLKHGRLLGLDVYENYVSLAISDPNNLIDVPLRNLNCQDVTINYTVADIILSLIPEHNLVDIVVGTDYDLKCPFDIPALVFLDGLRRTGIFEVLKYTFWDRGLTSMHVQYILENLNQPQDMSKTIIEKCHAVSSLQSTGNCTLSLSL</sequence>
<gene>
    <name evidence="1" type="ORF">Ddye_024906</name>
</gene>
<evidence type="ECO:0000313" key="1">
    <source>
        <dbReference type="EMBL" id="KAK2643143.1"/>
    </source>
</evidence>
<comment type="caution">
    <text evidence="1">The sequence shown here is derived from an EMBL/GenBank/DDBJ whole genome shotgun (WGS) entry which is preliminary data.</text>
</comment>
<keyword evidence="2" id="KW-1185">Reference proteome</keyword>
<organism evidence="1 2">
    <name type="scientific">Dipteronia dyeriana</name>
    <dbReference type="NCBI Taxonomy" id="168575"/>
    <lineage>
        <taxon>Eukaryota</taxon>
        <taxon>Viridiplantae</taxon>
        <taxon>Streptophyta</taxon>
        <taxon>Embryophyta</taxon>
        <taxon>Tracheophyta</taxon>
        <taxon>Spermatophyta</taxon>
        <taxon>Magnoliopsida</taxon>
        <taxon>eudicotyledons</taxon>
        <taxon>Gunneridae</taxon>
        <taxon>Pentapetalae</taxon>
        <taxon>rosids</taxon>
        <taxon>malvids</taxon>
        <taxon>Sapindales</taxon>
        <taxon>Sapindaceae</taxon>
        <taxon>Hippocastanoideae</taxon>
        <taxon>Acereae</taxon>
        <taxon>Dipteronia</taxon>
    </lineage>
</organism>
<evidence type="ECO:0000313" key="2">
    <source>
        <dbReference type="Proteomes" id="UP001280121"/>
    </source>
</evidence>